<reference evidence="4 5" key="1">
    <citation type="submission" date="2017-06" db="EMBL/GenBank/DDBJ databases">
        <authorList>
            <person name="Kim H.J."/>
            <person name="Triplett B.A."/>
        </authorList>
    </citation>
    <scope>NUCLEOTIDE SEQUENCE [LARGE SCALE GENOMIC DNA]</scope>
    <source>
        <strain evidence="4 5">CGMCC 4.2132</strain>
    </source>
</reference>
<dbReference type="Pfam" id="PF19305">
    <property type="entry name" value="MmgE_PrpD_C"/>
    <property type="match status" value="1"/>
</dbReference>
<protein>
    <submittedName>
        <fullName evidence="4">2-methylcitrate dehydratase PrpD</fullName>
    </submittedName>
</protein>
<dbReference type="PANTHER" id="PTHR16943:SF8">
    <property type="entry name" value="2-METHYLCITRATE DEHYDRATASE"/>
    <property type="match status" value="1"/>
</dbReference>
<gene>
    <name evidence="4" type="ORF">SAMN05216276_105370</name>
</gene>
<dbReference type="InterPro" id="IPR005656">
    <property type="entry name" value="MmgE_PrpD"/>
</dbReference>
<evidence type="ECO:0000313" key="5">
    <source>
        <dbReference type="Proteomes" id="UP000198282"/>
    </source>
</evidence>
<evidence type="ECO:0000313" key="4">
    <source>
        <dbReference type="EMBL" id="SNT51598.1"/>
    </source>
</evidence>
<feature type="domain" description="MmgE/PrpD N-terminal" evidence="2">
    <location>
        <begin position="58"/>
        <end position="195"/>
    </location>
</feature>
<evidence type="ECO:0000256" key="1">
    <source>
        <dbReference type="ARBA" id="ARBA00006174"/>
    </source>
</evidence>
<dbReference type="InterPro" id="IPR042188">
    <property type="entry name" value="MmgE/PrpD_sf_2"/>
</dbReference>
<dbReference type="EMBL" id="FZOD01000053">
    <property type="protein sequence ID" value="SNT51598.1"/>
    <property type="molecule type" value="Genomic_DNA"/>
</dbReference>
<dbReference type="InterPro" id="IPR042183">
    <property type="entry name" value="MmgE/PrpD_sf_1"/>
</dbReference>
<evidence type="ECO:0000259" key="3">
    <source>
        <dbReference type="Pfam" id="PF19305"/>
    </source>
</evidence>
<feature type="domain" description="MmgE/PrpD C-terminal" evidence="3">
    <location>
        <begin position="226"/>
        <end position="373"/>
    </location>
</feature>
<dbReference type="OrthoDB" id="9797528at2"/>
<dbReference type="InterPro" id="IPR045337">
    <property type="entry name" value="MmgE_PrpD_C"/>
</dbReference>
<sequence>MTSIARDLATWAAALGPTADDLDLADRSLLDTVAVAVAARNEPLVQTASFLSEAARWAVAAHVLDFDDLHMESTTHISAVCVPAVLAAGGDARAYLAAAGVMSRLGTALGWSHYTSGWHATTTAGAPAAAVGAGVALGLDADRLATAMALAVPAAGGVQRAFGTDCKPLQVGFAADAGVRAAYLAAAGASADVSALDQWLELVGGDPSAVDLTGPAIPGGLAIKVFPCCYALQRPISALADLATQVDAAQVSRIMLKTPKGTVTPLIHHRPDTGLQAKFSLEYAAATALLDSYQGFASFTDQAVRRPEARRLMDLVDVQLGDGGDRLLAGEFEAEVHTGDDVLRVRSRFPPGSPQRPPTRDELLRKVEDCLDGTTLGPETIGWSSAGQILRDHL</sequence>
<dbReference type="Gene3D" id="1.10.4100.10">
    <property type="entry name" value="2-methylcitrate dehydratase PrpD"/>
    <property type="match status" value="1"/>
</dbReference>
<comment type="similarity">
    <text evidence="1">Belongs to the PrpD family.</text>
</comment>
<name>A0A239NBI0_9ACTN</name>
<organism evidence="4 5">
    <name type="scientific">Streptosporangium subroseum</name>
    <dbReference type="NCBI Taxonomy" id="106412"/>
    <lineage>
        <taxon>Bacteria</taxon>
        <taxon>Bacillati</taxon>
        <taxon>Actinomycetota</taxon>
        <taxon>Actinomycetes</taxon>
        <taxon>Streptosporangiales</taxon>
        <taxon>Streptosporangiaceae</taxon>
        <taxon>Streptosporangium</taxon>
    </lineage>
</organism>
<dbReference type="Gene3D" id="3.30.1330.120">
    <property type="entry name" value="2-methylcitrate dehydratase PrpD"/>
    <property type="match status" value="1"/>
</dbReference>
<dbReference type="GO" id="GO:0016829">
    <property type="term" value="F:lyase activity"/>
    <property type="evidence" value="ECO:0007669"/>
    <property type="project" value="InterPro"/>
</dbReference>
<dbReference type="InterPro" id="IPR036148">
    <property type="entry name" value="MmgE/PrpD_sf"/>
</dbReference>
<dbReference type="PANTHER" id="PTHR16943">
    <property type="entry name" value="2-METHYLCITRATE DEHYDRATASE-RELATED"/>
    <property type="match status" value="1"/>
</dbReference>
<dbReference type="SUPFAM" id="SSF103378">
    <property type="entry name" value="2-methylcitrate dehydratase PrpD"/>
    <property type="match status" value="1"/>
</dbReference>
<dbReference type="RefSeq" id="WP_089211793.1">
    <property type="nucleotide sequence ID" value="NZ_FZOD01000053.1"/>
</dbReference>
<dbReference type="Proteomes" id="UP000198282">
    <property type="component" value="Unassembled WGS sequence"/>
</dbReference>
<dbReference type="AlphaFoldDB" id="A0A239NBI0"/>
<proteinExistence type="inferred from homology"/>
<accession>A0A239NBI0</accession>
<keyword evidence="5" id="KW-1185">Reference proteome</keyword>
<evidence type="ECO:0000259" key="2">
    <source>
        <dbReference type="Pfam" id="PF03972"/>
    </source>
</evidence>
<dbReference type="InterPro" id="IPR045336">
    <property type="entry name" value="MmgE_PrpD_N"/>
</dbReference>
<dbReference type="Pfam" id="PF03972">
    <property type="entry name" value="MmgE_PrpD_N"/>
    <property type="match status" value="1"/>
</dbReference>